<comment type="caution">
    <text evidence="4">The sequence shown here is derived from an EMBL/GenBank/DDBJ whole genome shotgun (WGS) entry which is preliminary data.</text>
</comment>
<evidence type="ECO:0000313" key="5">
    <source>
        <dbReference type="Proteomes" id="UP001211015"/>
    </source>
</evidence>
<feature type="domain" description="PASTA" evidence="3">
    <location>
        <begin position="102"/>
        <end position="168"/>
    </location>
</feature>
<evidence type="ECO:0000256" key="2">
    <source>
        <dbReference type="SAM" id="Phobius"/>
    </source>
</evidence>
<dbReference type="EMBL" id="JAQMLV010000012">
    <property type="protein sequence ID" value="MDB8745249.1"/>
    <property type="molecule type" value="Genomic_DNA"/>
</dbReference>
<dbReference type="PROSITE" id="PS51178">
    <property type="entry name" value="PASTA"/>
    <property type="match status" value="1"/>
</dbReference>
<proteinExistence type="predicted"/>
<keyword evidence="2" id="KW-1133">Transmembrane helix</keyword>
<reference evidence="4" key="1">
    <citation type="submission" date="2023-01" db="EMBL/GenBank/DDBJ databases">
        <title>Human gut microbiome strain richness.</title>
        <authorList>
            <person name="Chen-Liaw A."/>
        </authorList>
    </citation>
    <scope>NUCLEOTIDE SEQUENCE</scope>
    <source>
        <strain evidence="4">1001275st1_F4_1001275B_160808</strain>
    </source>
</reference>
<keyword evidence="2" id="KW-0812">Transmembrane</keyword>
<evidence type="ECO:0000256" key="1">
    <source>
        <dbReference type="SAM" id="MobiDB-lite"/>
    </source>
</evidence>
<evidence type="ECO:0000259" key="3">
    <source>
        <dbReference type="PROSITE" id="PS51178"/>
    </source>
</evidence>
<accession>A0AAW6EEJ9</accession>
<dbReference type="RefSeq" id="WP_195388724.1">
    <property type="nucleotide sequence ID" value="NZ_JADNGL010000013.1"/>
</dbReference>
<protein>
    <submittedName>
        <fullName evidence="4">PASTA domain-containing protein</fullName>
    </submittedName>
</protein>
<feature type="region of interest" description="Disordered" evidence="1">
    <location>
        <begin position="84"/>
        <end position="103"/>
    </location>
</feature>
<dbReference type="InterPro" id="IPR005543">
    <property type="entry name" value="PASTA_dom"/>
</dbReference>
<dbReference type="Pfam" id="PF03793">
    <property type="entry name" value="PASTA"/>
    <property type="match status" value="1"/>
</dbReference>
<name>A0AAW6EEJ9_9FIRM</name>
<dbReference type="CDD" id="cd06577">
    <property type="entry name" value="PASTA_pknB"/>
    <property type="match status" value="1"/>
</dbReference>
<dbReference type="AlphaFoldDB" id="A0AAW6EEJ9"/>
<feature type="transmembrane region" description="Helical" evidence="2">
    <location>
        <begin position="55"/>
        <end position="77"/>
    </location>
</feature>
<dbReference type="Proteomes" id="UP001211015">
    <property type="component" value="Unassembled WGS sequence"/>
</dbReference>
<feature type="region of interest" description="Disordered" evidence="1">
    <location>
        <begin position="172"/>
        <end position="194"/>
    </location>
</feature>
<keyword evidence="2" id="KW-0472">Membrane</keyword>
<evidence type="ECO:0000313" key="4">
    <source>
        <dbReference type="EMBL" id="MDB8745249.1"/>
    </source>
</evidence>
<gene>
    <name evidence="4" type="ORF">PNU62_09495</name>
</gene>
<sequence>MKITDIMKKHHSESKSENLDAILQKIDNKAFITNSADSAHTETKPQPIKLRRKSIGIAAAAACAAIAVGAFAFSGLLKPDIDATTPAPSTASTDTTTQTPQTPQHLTVPKVINKTYAEAEKLIAQAGGTPVRRDRYSDTVAAETVMNTEPAAGEEIQAGQEVNLFVSKGPVPEQRTHIHNDSSQTDSDEQTDKQLTEDELGTYEAADIEIPTFTERLTDLENTDDLDIILSALNSRTSDFGIISAENHETYLDVTVNTENDVTCTKAYLQAYGVNIDLVDVHTAYPEPTGDLPISDTPITNPYKVSNLLCDLEEMGYRPTFTSCSIYDQGNRCEVTVLYEHNIKEMEELLQSCNVDMSIVTIALGGKAEVTPGYRSPGEIVNMSIVTINLGGKAEVTSGYRSPREILEEVKDVFHINDVRIAITGKTSYVDAYAIDISDTEKLADIAGYITSYFSDDILYSIPISLNGSDYFFVHK</sequence>
<organism evidence="4 5">
    <name type="scientific">Ruminococcus bicirculans</name>
    <name type="common">ex Wegman et al. 2014</name>
    <dbReference type="NCBI Taxonomy" id="1160721"/>
    <lineage>
        <taxon>Bacteria</taxon>
        <taxon>Bacillati</taxon>
        <taxon>Bacillota</taxon>
        <taxon>Clostridia</taxon>
        <taxon>Eubacteriales</taxon>
        <taxon>Oscillospiraceae</taxon>
        <taxon>Ruminococcus</taxon>
    </lineage>
</organism>
<dbReference type="Gene3D" id="3.30.10.20">
    <property type="match status" value="1"/>
</dbReference>
<dbReference type="SMART" id="SM00740">
    <property type="entry name" value="PASTA"/>
    <property type="match status" value="1"/>
</dbReference>